<dbReference type="SUPFAM" id="SSF53300">
    <property type="entry name" value="vWA-like"/>
    <property type="match status" value="1"/>
</dbReference>
<gene>
    <name evidence="3" type="ORF">V5E97_19900</name>
</gene>
<proteinExistence type="predicted"/>
<accession>A0AAU7CTB3</accession>
<reference evidence="3" key="1">
    <citation type="submission" date="2024-05" db="EMBL/GenBank/DDBJ databases">
        <title>Planctomycetes of the genus Singulisphaera possess chitinolytic capabilities.</title>
        <authorList>
            <person name="Ivanova A."/>
        </authorList>
    </citation>
    <scope>NUCLEOTIDE SEQUENCE</scope>
    <source>
        <strain evidence="3">Ch08T</strain>
    </source>
</reference>
<dbReference type="Pfam" id="PF01882">
    <property type="entry name" value="DUF58"/>
    <property type="match status" value="1"/>
</dbReference>
<evidence type="ECO:0000259" key="2">
    <source>
        <dbReference type="Pfam" id="PF01882"/>
    </source>
</evidence>
<dbReference type="EMBL" id="CP155447">
    <property type="protein sequence ID" value="XBH08218.1"/>
    <property type="molecule type" value="Genomic_DNA"/>
</dbReference>
<organism evidence="3">
    <name type="scientific">Singulisphaera sp. Ch08</name>
    <dbReference type="NCBI Taxonomy" id="3120278"/>
    <lineage>
        <taxon>Bacteria</taxon>
        <taxon>Pseudomonadati</taxon>
        <taxon>Planctomycetota</taxon>
        <taxon>Planctomycetia</taxon>
        <taxon>Isosphaerales</taxon>
        <taxon>Isosphaeraceae</taxon>
        <taxon>Singulisphaera</taxon>
    </lineage>
</organism>
<dbReference type="PANTHER" id="PTHR33608:SF3">
    <property type="entry name" value="SLR2013 PROTEIN"/>
    <property type="match status" value="1"/>
</dbReference>
<feature type="domain" description="DUF58" evidence="2">
    <location>
        <begin position="198"/>
        <end position="370"/>
    </location>
</feature>
<protein>
    <submittedName>
        <fullName evidence="3">DUF58 domain-containing protein</fullName>
    </submittedName>
</protein>
<sequence length="438" mass="48980">MIWPGRALAFALLLPALLSLGLFVSDTLGPAVLALDLVVGLVAVIDLATLIGAGAFRAERRCGTVSSLGEAQQVELNLMNLGRLGRIFRARDDVPEFFSAEPADFAVSVPARGQATILYTIIPKRRGTYLFQRVDALVSSRLGFWQRAVSWPVETVVRVYPDIRQIGRYTVLARRDKLSTMGVRRTRRLGTDNEFERLRDYTEGDEPRHMDWRATARRRKLTVRAHQVNQSQRLIFLIDCGRMMAGDTGQGLSPLDHALNSMLMLAHIALIRGDQVGLLAFSDRVLAYVPPNGGAKRVKRLVHSVHNIFPELVESRYDRVFVELEKRCRKRSLVVLMSNLFDDVNAQIIGDHLANVVGRHLPLGVFLRDHDIFALADNAPNQGIGLYQGAAAAALLNWRERALSSLRTRGVMTLDLFPNELTAPLINQYLQIKARHLL</sequence>
<keyword evidence="1" id="KW-1133">Transmembrane helix</keyword>
<name>A0AAU7CTB3_9BACT</name>
<dbReference type="InterPro" id="IPR002881">
    <property type="entry name" value="DUF58"/>
</dbReference>
<evidence type="ECO:0000256" key="1">
    <source>
        <dbReference type="SAM" id="Phobius"/>
    </source>
</evidence>
<dbReference type="AlphaFoldDB" id="A0AAU7CTB3"/>
<dbReference type="PANTHER" id="PTHR33608">
    <property type="entry name" value="BLL2464 PROTEIN"/>
    <property type="match status" value="1"/>
</dbReference>
<keyword evidence="1" id="KW-0472">Membrane</keyword>
<evidence type="ECO:0000313" key="3">
    <source>
        <dbReference type="EMBL" id="XBH08218.1"/>
    </source>
</evidence>
<feature type="transmembrane region" description="Helical" evidence="1">
    <location>
        <begin position="33"/>
        <end position="56"/>
    </location>
</feature>
<dbReference type="RefSeq" id="WP_406701053.1">
    <property type="nucleotide sequence ID" value="NZ_CP155447.1"/>
</dbReference>
<keyword evidence="1" id="KW-0812">Transmembrane</keyword>
<dbReference type="InterPro" id="IPR036465">
    <property type="entry name" value="vWFA_dom_sf"/>
</dbReference>